<keyword evidence="2" id="KW-1185">Reference proteome</keyword>
<accession>A0AAN9KA13</accession>
<evidence type="ECO:0000313" key="2">
    <source>
        <dbReference type="Proteomes" id="UP001367508"/>
    </source>
</evidence>
<dbReference type="AlphaFoldDB" id="A0AAN9KA13"/>
<name>A0AAN9KA13_CANGL</name>
<protein>
    <submittedName>
        <fullName evidence="1">Uncharacterized protein</fullName>
    </submittedName>
</protein>
<organism evidence="1 2">
    <name type="scientific">Canavalia gladiata</name>
    <name type="common">Sword bean</name>
    <name type="synonym">Dolichos gladiatus</name>
    <dbReference type="NCBI Taxonomy" id="3824"/>
    <lineage>
        <taxon>Eukaryota</taxon>
        <taxon>Viridiplantae</taxon>
        <taxon>Streptophyta</taxon>
        <taxon>Embryophyta</taxon>
        <taxon>Tracheophyta</taxon>
        <taxon>Spermatophyta</taxon>
        <taxon>Magnoliopsida</taxon>
        <taxon>eudicotyledons</taxon>
        <taxon>Gunneridae</taxon>
        <taxon>Pentapetalae</taxon>
        <taxon>rosids</taxon>
        <taxon>fabids</taxon>
        <taxon>Fabales</taxon>
        <taxon>Fabaceae</taxon>
        <taxon>Papilionoideae</taxon>
        <taxon>50 kb inversion clade</taxon>
        <taxon>NPAAA clade</taxon>
        <taxon>indigoferoid/millettioid clade</taxon>
        <taxon>Phaseoleae</taxon>
        <taxon>Canavalia</taxon>
    </lineage>
</organism>
<proteinExistence type="predicted"/>
<reference evidence="1 2" key="1">
    <citation type="submission" date="2024-01" db="EMBL/GenBank/DDBJ databases">
        <title>The genomes of 5 underutilized Papilionoideae crops provide insights into root nodulation and disease resistanc.</title>
        <authorList>
            <person name="Jiang F."/>
        </authorList>
    </citation>
    <scope>NUCLEOTIDE SEQUENCE [LARGE SCALE GENOMIC DNA]</scope>
    <source>
        <strain evidence="1">LVBAO_FW01</strain>
        <tissue evidence="1">Leaves</tissue>
    </source>
</reference>
<gene>
    <name evidence="1" type="ORF">VNO77_37408</name>
</gene>
<dbReference type="EMBL" id="JAYMYQ010000009">
    <property type="protein sequence ID" value="KAK7313049.1"/>
    <property type="molecule type" value="Genomic_DNA"/>
</dbReference>
<evidence type="ECO:0000313" key="1">
    <source>
        <dbReference type="EMBL" id="KAK7313049.1"/>
    </source>
</evidence>
<sequence>MCEPIGHRSTKWIVHFILIVARQHSHPWVRVYESYQTLQPFENLQPHGGVGGHAYNSVYLSKVSSRNNNWRLVIDTTPKPCRAPIHTLNGPCSDNRK</sequence>
<comment type="caution">
    <text evidence="1">The sequence shown here is derived from an EMBL/GenBank/DDBJ whole genome shotgun (WGS) entry which is preliminary data.</text>
</comment>
<dbReference type="Proteomes" id="UP001367508">
    <property type="component" value="Unassembled WGS sequence"/>
</dbReference>